<evidence type="ECO:0000313" key="1">
    <source>
        <dbReference type="EMBL" id="CAL5970384.1"/>
    </source>
</evidence>
<name>A0ABP1GJC7_9EUKA</name>
<evidence type="ECO:0000313" key="2">
    <source>
        <dbReference type="Proteomes" id="UP001642409"/>
    </source>
</evidence>
<dbReference type="EMBL" id="CAXDID020000001">
    <property type="protein sequence ID" value="CAL5970384.1"/>
    <property type="molecule type" value="Genomic_DNA"/>
</dbReference>
<reference evidence="1 2" key="1">
    <citation type="submission" date="2024-07" db="EMBL/GenBank/DDBJ databases">
        <authorList>
            <person name="Akdeniz Z."/>
        </authorList>
    </citation>
    <scope>NUCLEOTIDE SEQUENCE [LARGE SCALE GENOMIC DNA]</scope>
</reference>
<gene>
    <name evidence="1" type="ORF">HINF_LOCUS324</name>
</gene>
<dbReference type="Proteomes" id="UP001642409">
    <property type="component" value="Unassembled WGS sequence"/>
</dbReference>
<protein>
    <submittedName>
        <fullName evidence="1">Hypothetical_protein</fullName>
    </submittedName>
</protein>
<organism evidence="1 2">
    <name type="scientific">Hexamita inflata</name>
    <dbReference type="NCBI Taxonomy" id="28002"/>
    <lineage>
        <taxon>Eukaryota</taxon>
        <taxon>Metamonada</taxon>
        <taxon>Diplomonadida</taxon>
        <taxon>Hexamitidae</taxon>
        <taxon>Hexamitinae</taxon>
        <taxon>Hexamita</taxon>
    </lineage>
</organism>
<keyword evidence="2" id="KW-1185">Reference proteome</keyword>
<comment type="caution">
    <text evidence="1">The sequence shown here is derived from an EMBL/GenBank/DDBJ whole genome shotgun (WGS) entry which is preliminary data.</text>
</comment>
<sequence length="108" mass="12534">MQYAFSSTCNSTKLPQPIFNKQQITRKQSFKYEQKTARFALTYRPLAIFWESTETLQVNRSGGSVFEVLQYLIQQFPGNFQLAMTKLCKTNILCSDNQLFIELESIFG</sequence>
<proteinExistence type="predicted"/>
<accession>A0ABP1GJC7</accession>